<evidence type="ECO:0000256" key="1">
    <source>
        <dbReference type="SAM" id="MobiDB-lite"/>
    </source>
</evidence>
<dbReference type="EMBL" id="MSFK01000004">
    <property type="protein sequence ID" value="PWY94523.1"/>
    <property type="molecule type" value="Genomic_DNA"/>
</dbReference>
<dbReference type="AlphaFoldDB" id="A0A317X7E6"/>
<feature type="compositionally biased region" description="Polar residues" evidence="1">
    <location>
        <begin position="114"/>
        <end position="124"/>
    </location>
</feature>
<comment type="caution">
    <text evidence="2">The sequence shown here is derived from an EMBL/GenBank/DDBJ whole genome shotgun (WGS) entry which is preliminary data.</text>
</comment>
<feature type="compositionally biased region" description="Basic and acidic residues" evidence="1">
    <location>
        <begin position="102"/>
        <end position="113"/>
    </location>
</feature>
<proteinExistence type="predicted"/>
<keyword evidence="3" id="KW-1185">Reference proteome</keyword>
<dbReference type="GeneID" id="37108748"/>
<dbReference type="RefSeq" id="XP_025471284.1">
    <property type="nucleotide sequence ID" value="XM_025606605.1"/>
</dbReference>
<dbReference type="Proteomes" id="UP000246702">
    <property type="component" value="Unassembled WGS sequence"/>
</dbReference>
<protein>
    <submittedName>
        <fullName evidence="2">Uncharacterized protein</fullName>
    </submittedName>
</protein>
<evidence type="ECO:0000313" key="2">
    <source>
        <dbReference type="EMBL" id="PWY94523.1"/>
    </source>
</evidence>
<gene>
    <name evidence="2" type="ORF">BO94DRAFT_277758</name>
</gene>
<accession>A0A317X7E6</accession>
<feature type="region of interest" description="Disordered" evidence="1">
    <location>
        <begin position="102"/>
        <end position="140"/>
    </location>
</feature>
<dbReference type="STRING" id="1450535.A0A317X7E6"/>
<dbReference type="OrthoDB" id="4503436at2759"/>
<sequence length="140" mass="16138">MTEMNHKTSLDLSRFLEEERTNAETERHKLLTQIGALYNLESQRRWDRLQDNHSTICNDIASSGELLTGLTTHSRLDRCVTRQQQLTEELIDLRNNLIVRMGQDKKPEADHRQTTPLCPANSSLRAEGPTAKLRQSQRNT</sequence>
<evidence type="ECO:0000313" key="3">
    <source>
        <dbReference type="Proteomes" id="UP000246702"/>
    </source>
</evidence>
<name>A0A317X7E6_9EURO</name>
<reference evidence="2 3" key="1">
    <citation type="submission" date="2016-12" db="EMBL/GenBank/DDBJ databases">
        <title>The genomes of Aspergillus section Nigri reveals drivers in fungal speciation.</title>
        <authorList>
            <consortium name="DOE Joint Genome Institute"/>
            <person name="Vesth T.C."/>
            <person name="Nybo J."/>
            <person name="Theobald S."/>
            <person name="Brandl J."/>
            <person name="Frisvad J.C."/>
            <person name="Nielsen K.F."/>
            <person name="Lyhne E.K."/>
            <person name="Kogle M.E."/>
            <person name="Kuo A."/>
            <person name="Riley R."/>
            <person name="Clum A."/>
            <person name="Nolan M."/>
            <person name="Lipzen A."/>
            <person name="Salamov A."/>
            <person name="Henrissat B."/>
            <person name="Wiebenga A."/>
            <person name="De Vries R.P."/>
            <person name="Grigoriev I.V."/>
            <person name="Mortensen U.H."/>
            <person name="Andersen M.R."/>
            <person name="Baker S.E."/>
        </authorList>
    </citation>
    <scope>NUCLEOTIDE SEQUENCE [LARGE SCALE GENOMIC DNA]</scope>
    <source>
        <strain evidence="2 3">CBS 115572</strain>
    </source>
</reference>
<organism evidence="2 3">
    <name type="scientific">Aspergillus sclerotioniger CBS 115572</name>
    <dbReference type="NCBI Taxonomy" id="1450535"/>
    <lineage>
        <taxon>Eukaryota</taxon>
        <taxon>Fungi</taxon>
        <taxon>Dikarya</taxon>
        <taxon>Ascomycota</taxon>
        <taxon>Pezizomycotina</taxon>
        <taxon>Eurotiomycetes</taxon>
        <taxon>Eurotiomycetidae</taxon>
        <taxon>Eurotiales</taxon>
        <taxon>Aspergillaceae</taxon>
        <taxon>Aspergillus</taxon>
        <taxon>Aspergillus subgen. Circumdati</taxon>
    </lineage>
</organism>